<sequence>MSSPDTIMKAALVETANGPFRLTDISRPALKAGEVLVRIHASGVNPLDAKIRAGAAAHARHPLPAVLGLDLAGVVEAVAPDVTRFRPGDEVDGMTGGVGGIQGTLADYAAVDADLLAIKPTNLSMREAAALPLVTVTAWQGLVDRAHIRPGQTLLVQGGAGGVGHVAIQIGRALGAEVFATGSAASADVIRSFGATPIDYASERVEDYVARHTGGEGFDLVYDTGGGAVLDASFQAVKRFGHVVSALGWGNHSLAPLSFKDGTYSGVFTLAPLLTGVGRAHLGDILTQATQLIEVGKLRPRLDPRIFTLDSVAEAHAVVASGNSAGKIVVSIVRD</sequence>
<evidence type="ECO:0000313" key="4">
    <source>
        <dbReference type="Proteomes" id="UP000006633"/>
    </source>
</evidence>
<dbReference type="GO" id="GO:0008270">
    <property type="term" value="F:zinc ion binding"/>
    <property type="evidence" value="ECO:0007669"/>
    <property type="project" value="InterPro"/>
</dbReference>
<keyword evidence="1" id="KW-0560">Oxidoreductase</keyword>
<dbReference type="PANTHER" id="PTHR11695">
    <property type="entry name" value="ALCOHOL DEHYDROGENASE RELATED"/>
    <property type="match status" value="1"/>
</dbReference>
<dbReference type="InterPro" id="IPR011032">
    <property type="entry name" value="GroES-like_sf"/>
</dbReference>
<dbReference type="SUPFAM" id="SSF51735">
    <property type="entry name" value="NAD(P)-binding Rossmann-fold domains"/>
    <property type="match status" value="1"/>
</dbReference>
<dbReference type="STRING" id="639283.Snov_1219"/>
<dbReference type="InterPro" id="IPR050700">
    <property type="entry name" value="YIM1/Zinc_Alcohol_DH_Fams"/>
</dbReference>
<dbReference type="KEGG" id="sno:Snov_1219"/>
<dbReference type="EMBL" id="CP002026">
    <property type="protein sequence ID" value="ADH88535.1"/>
    <property type="molecule type" value="Genomic_DNA"/>
</dbReference>
<evidence type="ECO:0000313" key="3">
    <source>
        <dbReference type="EMBL" id="ADH88535.1"/>
    </source>
</evidence>
<dbReference type="InterPro" id="IPR013154">
    <property type="entry name" value="ADH-like_N"/>
</dbReference>
<dbReference type="GO" id="GO:0016491">
    <property type="term" value="F:oxidoreductase activity"/>
    <property type="evidence" value="ECO:0007669"/>
    <property type="project" value="UniProtKB-KW"/>
</dbReference>
<keyword evidence="4" id="KW-1185">Reference proteome</keyword>
<organism evidence="3 4">
    <name type="scientific">Ancylobacter novellus (strain ATCC 8093 / DSM 506 / JCM 20403 / CCM 1077 / IAM 12100 / NBRC 12443 / NCIMB 10456)</name>
    <name type="common">Starkeya novella</name>
    <dbReference type="NCBI Taxonomy" id="639283"/>
    <lineage>
        <taxon>Bacteria</taxon>
        <taxon>Pseudomonadati</taxon>
        <taxon>Pseudomonadota</taxon>
        <taxon>Alphaproteobacteria</taxon>
        <taxon>Hyphomicrobiales</taxon>
        <taxon>Xanthobacteraceae</taxon>
        <taxon>Ancylobacter</taxon>
    </lineage>
</organism>
<dbReference type="RefSeq" id="WP_013166040.1">
    <property type="nucleotide sequence ID" value="NC_014217.1"/>
</dbReference>
<dbReference type="Proteomes" id="UP000006633">
    <property type="component" value="Chromosome"/>
</dbReference>
<dbReference type="Gene3D" id="3.40.50.720">
    <property type="entry name" value="NAD(P)-binding Rossmann-like Domain"/>
    <property type="match status" value="1"/>
</dbReference>
<dbReference type="InterPro" id="IPR036291">
    <property type="entry name" value="NAD(P)-bd_dom_sf"/>
</dbReference>
<dbReference type="OrthoDB" id="9785812at2"/>
<name>D7A7T7_ANCN5</name>
<dbReference type="eggNOG" id="COG0604">
    <property type="taxonomic scope" value="Bacteria"/>
</dbReference>
<dbReference type="InterPro" id="IPR020843">
    <property type="entry name" value="ER"/>
</dbReference>
<dbReference type="AlphaFoldDB" id="D7A7T7"/>
<dbReference type="SUPFAM" id="SSF50129">
    <property type="entry name" value="GroES-like"/>
    <property type="match status" value="1"/>
</dbReference>
<accession>D7A7T7</accession>
<dbReference type="Gene3D" id="3.90.180.10">
    <property type="entry name" value="Medium-chain alcohol dehydrogenases, catalytic domain"/>
    <property type="match status" value="1"/>
</dbReference>
<dbReference type="HOGENOM" id="CLU_026673_3_3_5"/>
<dbReference type="SMART" id="SM00829">
    <property type="entry name" value="PKS_ER"/>
    <property type="match status" value="1"/>
</dbReference>
<evidence type="ECO:0000256" key="1">
    <source>
        <dbReference type="ARBA" id="ARBA00023002"/>
    </source>
</evidence>
<dbReference type="CDD" id="cd08272">
    <property type="entry name" value="MDR6"/>
    <property type="match status" value="1"/>
</dbReference>
<gene>
    <name evidence="3" type="ordered locus">Snov_1219</name>
</gene>
<reference evidence="3 4" key="1">
    <citation type="journal article" date="2012" name="Stand. Genomic Sci.">
        <title>Complete genome sequence of the facultatively chemolithoautotrophic and methylotrophic alpha Proteobacterium Starkeya novella type strain (ATCC 8093(T)).</title>
        <authorList>
            <person name="Kappler U."/>
            <person name="Davenport K."/>
            <person name="Beatson S."/>
            <person name="Lucas S."/>
            <person name="Lapidus A."/>
            <person name="Copeland A."/>
            <person name="Berry K.W."/>
            <person name="Glavina Del Rio T."/>
            <person name="Hammon N."/>
            <person name="Dalin E."/>
            <person name="Tice H."/>
            <person name="Pitluck S."/>
            <person name="Richardson P."/>
            <person name="Bruce D."/>
            <person name="Goodwin L.A."/>
            <person name="Han C."/>
            <person name="Tapia R."/>
            <person name="Detter J.C."/>
            <person name="Chang Y.J."/>
            <person name="Jeffries C.D."/>
            <person name="Land M."/>
            <person name="Hauser L."/>
            <person name="Kyrpides N.C."/>
            <person name="Goker M."/>
            <person name="Ivanova N."/>
            <person name="Klenk H.P."/>
            <person name="Woyke T."/>
        </authorList>
    </citation>
    <scope>NUCLEOTIDE SEQUENCE [LARGE SCALE GENOMIC DNA]</scope>
    <source>
        <strain evidence="4">ATCC 8093 / DSM 506 / JCM 20403 / CCM 1077 / IAM 12100 / NBRC 12443 / NCIMB 10456</strain>
    </source>
</reference>
<protein>
    <submittedName>
        <fullName evidence="3">Alcohol dehydrogenase zinc-binding domain protein</fullName>
    </submittedName>
</protein>
<evidence type="ECO:0000259" key="2">
    <source>
        <dbReference type="SMART" id="SM00829"/>
    </source>
</evidence>
<dbReference type="PROSITE" id="PS01162">
    <property type="entry name" value="QOR_ZETA_CRYSTAL"/>
    <property type="match status" value="1"/>
</dbReference>
<dbReference type="PANTHER" id="PTHR11695:SF294">
    <property type="entry name" value="RETICULON-4-INTERACTING PROTEIN 1, MITOCHONDRIAL"/>
    <property type="match status" value="1"/>
</dbReference>
<dbReference type="Pfam" id="PF13602">
    <property type="entry name" value="ADH_zinc_N_2"/>
    <property type="match status" value="1"/>
</dbReference>
<dbReference type="Pfam" id="PF08240">
    <property type="entry name" value="ADH_N"/>
    <property type="match status" value="1"/>
</dbReference>
<dbReference type="InterPro" id="IPR002364">
    <property type="entry name" value="Quin_OxRdtase/zeta-crystal_CS"/>
</dbReference>
<feature type="domain" description="Enoyl reductase (ER)" evidence="2">
    <location>
        <begin position="18"/>
        <end position="330"/>
    </location>
</feature>
<proteinExistence type="predicted"/>